<protein>
    <submittedName>
        <fullName evidence="2">Curli biogenesis system outer membrane secretion channel CsgG</fullName>
    </submittedName>
</protein>
<comment type="caution">
    <text evidence="2">The sequence shown here is derived from an EMBL/GenBank/DDBJ whole genome shotgun (WGS) entry which is preliminary data.</text>
</comment>
<proteinExistence type="predicted"/>
<dbReference type="Gene3D" id="3.40.50.10610">
    <property type="entry name" value="ABC-type transport auxiliary lipoprotein component"/>
    <property type="match status" value="1"/>
</dbReference>
<keyword evidence="1" id="KW-0732">Signal</keyword>
<evidence type="ECO:0000256" key="1">
    <source>
        <dbReference type="SAM" id="SignalP"/>
    </source>
</evidence>
<dbReference type="RefSeq" id="WP_184198375.1">
    <property type="nucleotide sequence ID" value="NZ_JACHGW010000003.1"/>
</dbReference>
<evidence type="ECO:0000313" key="3">
    <source>
        <dbReference type="Proteomes" id="UP000520814"/>
    </source>
</evidence>
<dbReference type="EMBL" id="JACHGW010000003">
    <property type="protein sequence ID" value="MBB6051432.1"/>
    <property type="molecule type" value="Genomic_DNA"/>
</dbReference>
<reference evidence="2 3" key="1">
    <citation type="submission" date="2020-08" db="EMBL/GenBank/DDBJ databases">
        <title>Genomic Encyclopedia of Type Strains, Phase IV (KMG-IV): sequencing the most valuable type-strain genomes for metagenomic binning, comparative biology and taxonomic classification.</title>
        <authorList>
            <person name="Goeker M."/>
        </authorList>
    </citation>
    <scope>NUCLEOTIDE SEQUENCE [LARGE SCALE GENOMIC DNA]</scope>
    <source>
        <strain evidence="2 3">DSM 23562</strain>
    </source>
</reference>
<feature type="signal peptide" evidence="1">
    <location>
        <begin position="1"/>
        <end position="34"/>
    </location>
</feature>
<sequence length="328" mass="35219">MNTKQRATQTRCATSVLCLLIPGTLVLTPLRATAALAESQPHQRLRIMVAPFSYASISPWWSGDWQIGQGLSALVEDELIKQGSFDVYSRQGAGVPTGTILRGTITHFEFERDGIGLRDGLYRPDGYRRRWRPSGSLFGVGFTETRARVGMSCQLIDAATGRILKTFDAAGSSARGSFTGFGINRGGGIYAGGVDFRSRAFQDTLIGEATRKCVSDLAQKLVKGTANLDLRAALTTSVAPTPLVGKVADVEGDTLTVTIGDDQGVRVGDVMSVEGVVKVIRDPDTGSVLEQRYTRVGTLRITSVSAHTATGRFEGKLQPKVGDRVHLD</sequence>
<feature type="chain" id="PRO_5030509039" evidence="1">
    <location>
        <begin position="35"/>
        <end position="328"/>
    </location>
</feature>
<name>A0A7W9SRE4_ARMRO</name>
<keyword evidence="3" id="KW-1185">Reference proteome</keyword>
<dbReference type="InterPro" id="IPR005534">
    <property type="entry name" value="Curli_assmbl/transp-comp_CsgG"/>
</dbReference>
<dbReference type="Pfam" id="PF03783">
    <property type="entry name" value="CsgG"/>
    <property type="match status" value="1"/>
</dbReference>
<organism evidence="2 3">
    <name type="scientific">Armatimonas rosea</name>
    <dbReference type="NCBI Taxonomy" id="685828"/>
    <lineage>
        <taxon>Bacteria</taxon>
        <taxon>Bacillati</taxon>
        <taxon>Armatimonadota</taxon>
        <taxon>Armatimonadia</taxon>
        <taxon>Armatimonadales</taxon>
        <taxon>Armatimonadaceae</taxon>
        <taxon>Armatimonas</taxon>
    </lineage>
</organism>
<dbReference type="AlphaFoldDB" id="A0A7W9SRE4"/>
<gene>
    <name evidence="2" type="ORF">HNQ39_003242</name>
</gene>
<accession>A0A7W9SRE4</accession>
<dbReference type="GO" id="GO:0030288">
    <property type="term" value="C:outer membrane-bounded periplasmic space"/>
    <property type="evidence" value="ECO:0007669"/>
    <property type="project" value="InterPro"/>
</dbReference>
<dbReference type="Proteomes" id="UP000520814">
    <property type="component" value="Unassembled WGS sequence"/>
</dbReference>
<evidence type="ECO:0000313" key="2">
    <source>
        <dbReference type="EMBL" id="MBB6051432.1"/>
    </source>
</evidence>